<dbReference type="Pfam" id="PF08450">
    <property type="entry name" value="SGL"/>
    <property type="match status" value="1"/>
</dbReference>
<feature type="domain" description="SMP-30/Gluconolactonase/LRE-like region" evidence="2">
    <location>
        <begin position="43"/>
        <end position="277"/>
    </location>
</feature>
<dbReference type="InterPro" id="IPR011042">
    <property type="entry name" value="6-blade_b-propeller_TolB-like"/>
</dbReference>
<reference evidence="4" key="1">
    <citation type="journal article" date="2019" name="Int. J. Syst. Evol. Microbiol.">
        <title>The Global Catalogue of Microorganisms (GCM) 10K type strain sequencing project: providing services to taxonomists for standard genome sequencing and annotation.</title>
        <authorList>
            <consortium name="The Broad Institute Genomics Platform"/>
            <consortium name="The Broad Institute Genome Sequencing Center for Infectious Disease"/>
            <person name="Wu L."/>
            <person name="Ma J."/>
        </authorList>
    </citation>
    <scope>NUCLEOTIDE SEQUENCE [LARGE SCALE GENOMIC DNA]</scope>
    <source>
        <strain evidence="4">CCUG 55250</strain>
    </source>
</reference>
<keyword evidence="1" id="KW-0732">Signal</keyword>
<gene>
    <name evidence="3" type="ORF">ACFPMF_22320</name>
</gene>
<keyword evidence="4" id="KW-1185">Reference proteome</keyword>
<dbReference type="InterPro" id="IPR005511">
    <property type="entry name" value="SMP-30"/>
</dbReference>
<dbReference type="PANTHER" id="PTHR47572">
    <property type="entry name" value="LIPOPROTEIN-RELATED"/>
    <property type="match status" value="1"/>
</dbReference>
<protein>
    <submittedName>
        <fullName evidence="3">SMP-30/gluconolactonase/LRE family protein</fullName>
    </submittedName>
</protein>
<evidence type="ECO:0000313" key="3">
    <source>
        <dbReference type="EMBL" id="MFC5412077.1"/>
    </source>
</evidence>
<sequence>MNNISLALATALMGSVLTAANSNEELFKSRVFTPVNGFTSGVEGPAVDKTGTVYAVNFAKQGTIGQITPGGEASVFVELPEGSIGNGIRFNRKGDMFIADYPKHNILKVTVGTKTVSVFANEPRMNQPNDIAIDSKDRLYASDPNWKNNTGNLWRIDTDGKVTLLEENMGTTNGIEVSPDNKRLYVNESVQRKVWVYDLAADGNVSNKRLLIEFPDFGMDGMRCDAEGNLYVTRFGKGTVAKVSPDGKILQEIQLVGKRPTNICFGGKDGRTAYVTLQDQGNLESFRVDTPGREWAMQKK</sequence>
<evidence type="ECO:0000256" key="1">
    <source>
        <dbReference type="SAM" id="SignalP"/>
    </source>
</evidence>
<dbReference type="Proteomes" id="UP001596106">
    <property type="component" value="Unassembled WGS sequence"/>
</dbReference>
<dbReference type="Gene3D" id="2.120.10.30">
    <property type="entry name" value="TolB, C-terminal domain"/>
    <property type="match status" value="1"/>
</dbReference>
<dbReference type="RefSeq" id="WP_379849228.1">
    <property type="nucleotide sequence ID" value="NZ_JBHSMA010000010.1"/>
</dbReference>
<dbReference type="EMBL" id="JBHSMA010000010">
    <property type="protein sequence ID" value="MFC5412077.1"/>
    <property type="molecule type" value="Genomic_DNA"/>
</dbReference>
<accession>A0ABW0IIS5</accession>
<feature type="signal peptide" evidence="1">
    <location>
        <begin position="1"/>
        <end position="19"/>
    </location>
</feature>
<feature type="chain" id="PRO_5047343064" evidence="1">
    <location>
        <begin position="20"/>
        <end position="300"/>
    </location>
</feature>
<dbReference type="InterPro" id="IPR013658">
    <property type="entry name" value="SGL"/>
</dbReference>
<organism evidence="3 4">
    <name type="scientific">Larkinella bovis</name>
    <dbReference type="NCBI Taxonomy" id="683041"/>
    <lineage>
        <taxon>Bacteria</taxon>
        <taxon>Pseudomonadati</taxon>
        <taxon>Bacteroidota</taxon>
        <taxon>Cytophagia</taxon>
        <taxon>Cytophagales</taxon>
        <taxon>Spirosomataceae</taxon>
        <taxon>Larkinella</taxon>
    </lineage>
</organism>
<evidence type="ECO:0000313" key="4">
    <source>
        <dbReference type="Proteomes" id="UP001596106"/>
    </source>
</evidence>
<dbReference type="SUPFAM" id="SSF63829">
    <property type="entry name" value="Calcium-dependent phosphotriesterase"/>
    <property type="match status" value="1"/>
</dbReference>
<comment type="caution">
    <text evidence="3">The sequence shown here is derived from an EMBL/GenBank/DDBJ whole genome shotgun (WGS) entry which is preliminary data.</text>
</comment>
<dbReference type="PRINTS" id="PR01790">
    <property type="entry name" value="SMP30FAMILY"/>
</dbReference>
<proteinExistence type="predicted"/>
<dbReference type="InterPro" id="IPR051262">
    <property type="entry name" value="SMP-30/CGR1_Lactonase"/>
</dbReference>
<name>A0ABW0IIS5_9BACT</name>
<dbReference type="PANTHER" id="PTHR47572:SF5">
    <property type="entry name" value="BLR2277 PROTEIN"/>
    <property type="match status" value="1"/>
</dbReference>
<evidence type="ECO:0000259" key="2">
    <source>
        <dbReference type="Pfam" id="PF08450"/>
    </source>
</evidence>